<accession>A0AA46DZC9</accession>
<protein>
    <recommendedName>
        <fullName evidence="4 5">Large ribosomal subunit protein uL13</fullName>
    </recommendedName>
</protein>
<dbReference type="GO" id="GO:0003729">
    <property type="term" value="F:mRNA binding"/>
    <property type="evidence" value="ECO:0007669"/>
    <property type="project" value="TreeGrafter"/>
</dbReference>
<name>A0AA46DZC9_9FUSO</name>
<dbReference type="Proteomes" id="UP000294678">
    <property type="component" value="Unassembled WGS sequence"/>
</dbReference>
<comment type="caution">
    <text evidence="6">The sequence shown here is derived from an EMBL/GenBank/DDBJ whole genome shotgun (WGS) entry which is preliminary data.</text>
</comment>
<evidence type="ECO:0000256" key="4">
    <source>
        <dbReference type="ARBA" id="ARBA00035201"/>
    </source>
</evidence>
<dbReference type="SUPFAM" id="SSF52161">
    <property type="entry name" value="Ribosomal protein L13"/>
    <property type="match status" value="1"/>
</dbReference>
<dbReference type="PIRSF" id="PIRSF002181">
    <property type="entry name" value="Ribosomal_L13"/>
    <property type="match status" value="1"/>
</dbReference>
<dbReference type="InterPro" id="IPR005823">
    <property type="entry name" value="Ribosomal_uL13_bac-type"/>
</dbReference>
<dbReference type="Gene3D" id="3.90.1180.10">
    <property type="entry name" value="Ribosomal protein L13"/>
    <property type="match status" value="1"/>
</dbReference>
<dbReference type="GO" id="GO:0022625">
    <property type="term" value="C:cytosolic large ribosomal subunit"/>
    <property type="evidence" value="ECO:0007669"/>
    <property type="project" value="TreeGrafter"/>
</dbReference>
<reference evidence="6 7" key="1">
    <citation type="submission" date="2019-03" db="EMBL/GenBank/DDBJ databases">
        <title>Genomic Encyclopedia of Type Strains, Phase IV (KMG-IV): sequencing the most valuable type-strain genomes for metagenomic binning, comparative biology and taxonomic classification.</title>
        <authorList>
            <person name="Goeker M."/>
        </authorList>
    </citation>
    <scope>NUCLEOTIDE SEQUENCE [LARGE SCALE GENOMIC DNA]</scope>
    <source>
        <strain evidence="6 7">DSM 100055</strain>
    </source>
</reference>
<dbReference type="RefSeq" id="WP_166667320.1">
    <property type="nucleotide sequence ID" value="NZ_SOBG01000002.1"/>
</dbReference>
<dbReference type="Pfam" id="PF00572">
    <property type="entry name" value="Ribosomal_L13"/>
    <property type="match status" value="1"/>
</dbReference>
<evidence type="ECO:0000256" key="5">
    <source>
        <dbReference type="HAMAP-Rule" id="MF_01366"/>
    </source>
</evidence>
<dbReference type="HAMAP" id="MF_01366">
    <property type="entry name" value="Ribosomal_uL13"/>
    <property type="match status" value="1"/>
</dbReference>
<evidence type="ECO:0000256" key="3">
    <source>
        <dbReference type="ARBA" id="ARBA00023274"/>
    </source>
</evidence>
<dbReference type="GO" id="GO:0003735">
    <property type="term" value="F:structural constituent of ribosome"/>
    <property type="evidence" value="ECO:0007669"/>
    <property type="project" value="InterPro"/>
</dbReference>
<proteinExistence type="inferred from homology"/>
<keyword evidence="3 5" id="KW-0687">Ribonucleoprotein</keyword>
<dbReference type="AlphaFoldDB" id="A0AA46DZC9"/>
<dbReference type="InterPro" id="IPR005822">
    <property type="entry name" value="Ribosomal_uL13"/>
</dbReference>
<comment type="similarity">
    <text evidence="1 5">Belongs to the universal ribosomal protein uL13 family.</text>
</comment>
<dbReference type="GO" id="GO:0006412">
    <property type="term" value="P:translation"/>
    <property type="evidence" value="ECO:0007669"/>
    <property type="project" value="UniProtKB-UniRule"/>
</dbReference>
<comment type="function">
    <text evidence="5">This protein is one of the early assembly proteins of the 50S ribosomal subunit, although it is not seen to bind rRNA by itself. It is important during the early stages of 50S assembly.</text>
</comment>
<dbReference type="InterPro" id="IPR036899">
    <property type="entry name" value="Ribosomal_uL13_sf"/>
</dbReference>
<organism evidence="6 7">
    <name type="scientific">Hypnocyclicus thermotrophus</name>
    <dbReference type="NCBI Taxonomy" id="1627895"/>
    <lineage>
        <taxon>Bacteria</taxon>
        <taxon>Fusobacteriati</taxon>
        <taxon>Fusobacteriota</taxon>
        <taxon>Fusobacteriia</taxon>
        <taxon>Fusobacteriales</taxon>
        <taxon>Fusobacteriaceae</taxon>
        <taxon>Hypnocyclicus</taxon>
    </lineage>
</organism>
<dbReference type="CDD" id="cd00392">
    <property type="entry name" value="Ribosomal_L13"/>
    <property type="match status" value="1"/>
</dbReference>
<comment type="subunit">
    <text evidence="5">Part of the 50S ribosomal subunit.</text>
</comment>
<keyword evidence="7" id="KW-1185">Reference proteome</keyword>
<evidence type="ECO:0000256" key="2">
    <source>
        <dbReference type="ARBA" id="ARBA00022980"/>
    </source>
</evidence>
<dbReference type="PANTHER" id="PTHR11545:SF2">
    <property type="entry name" value="LARGE RIBOSOMAL SUBUNIT PROTEIN UL13M"/>
    <property type="match status" value="1"/>
</dbReference>
<evidence type="ECO:0000256" key="1">
    <source>
        <dbReference type="ARBA" id="ARBA00006227"/>
    </source>
</evidence>
<dbReference type="GO" id="GO:0017148">
    <property type="term" value="P:negative regulation of translation"/>
    <property type="evidence" value="ECO:0007669"/>
    <property type="project" value="TreeGrafter"/>
</dbReference>
<dbReference type="PANTHER" id="PTHR11545">
    <property type="entry name" value="RIBOSOMAL PROTEIN L13"/>
    <property type="match status" value="1"/>
</dbReference>
<gene>
    <name evidence="5" type="primary">rplM</name>
    <name evidence="6" type="ORF">EV215_0431</name>
</gene>
<dbReference type="FunFam" id="3.90.1180.10:FF:000001">
    <property type="entry name" value="50S ribosomal protein L13"/>
    <property type="match status" value="1"/>
</dbReference>
<dbReference type="NCBIfam" id="TIGR01066">
    <property type="entry name" value="rplM_bact"/>
    <property type="match status" value="1"/>
</dbReference>
<dbReference type="EMBL" id="SOBG01000002">
    <property type="protein sequence ID" value="TDT71747.1"/>
    <property type="molecule type" value="Genomic_DNA"/>
</dbReference>
<evidence type="ECO:0000313" key="6">
    <source>
        <dbReference type="EMBL" id="TDT71747.1"/>
    </source>
</evidence>
<sequence>MNKYTKMLKKEEVSRKWYHIDADGQILGRLAAEVATMVMGKKKVSYTPHVDNGDYVVITNAEKIAVTGNKMADKKYYRHSGFPGGMKVRTLEELLAKKPEDAILLAVKNMLPKNKLGREMLKRVKVYAGNEHGHIAQKPETVEL</sequence>
<evidence type="ECO:0000313" key="7">
    <source>
        <dbReference type="Proteomes" id="UP000294678"/>
    </source>
</evidence>
<keyword evidence="2 5" id="KW-0689">Ribosomal protein</keyword>